<feature type="domain" description="Methyltransferase type 11" evidence="1">
    <location>
        <begin position="70"/>
        <end position="130"/>
    </location>
</feature>
<dbReference type="Proteomes" id="UP000670947">
    <property type="component" value="Unassembled WGS sequence"/>
</dbReference>
<protein>
    <submittedName>
        <fullName evidence="2">Methyltransferase domain-containing protein</fullName>
    </submittedName>
</protein>
<keyword evidence="2" id="KW-0489">Methyltransferase</keyword>
<reference evidence="2 3" key="1">
    <citation type="submission" date="2021-03" db="EMBL/GenBank/DDBJ databases">
        <title>Paenibacillus artemisicola MWE-103 whole genome sequence.</title>
        <authorList>
            <person name="Ham Y.J."/>
        </authorList>
    </citation>
    <scope>NUCLEOTIDE SEQUENCE [LARGE SCALE GENOMIC DNA]</scope>
    <source>
        <strain evidence="2 3">MWE-103</strain>
    </source>
</reference>
<name>A0ABS3WJC8_9BACL</name>
<proteinExistence type="predicted"/>
<dbReference type="Pfam" id="PF08241">
    <property type="entry name" value="Methyltransf_11"/>
    <property type="match status" value="1"/>
</dbReference>
<gene>
    <name evidence="2" type="ORF">I8J29_30005</name>
</gene>
<comment type="caution">
    <text evidence="2">The sequence shown here is derived from an EMBL/GenBank/DDBJ whole genome shotgun (WGS) entry which is preliminary data.</text>
</comment>
<evidence type="ECO:0000313" key="3">
    <source>
        <dbReference type="Proteomes" id="UP000670947"/>
    </source>
</evidence>
<sequence length="346" mass="40230">MDFDRVFSVNLGSYTRQFPLKNSFGNVYPVLHDRILSELLRIGEHDVVLDIGGGSNPFQRANVVTEPYLAHNAHRAGWSVNPDVDYVECFAEKLPFPDKRFDFVLSRQVFEHTVSPKDACDEMMRVGRRGFIETPQKIFELLLGPNPSHNWFVSVRDDTLVFERRRFIRHPFRHLSLGAVPSSFEMQLLAHWEFKNLSNVQYYWEDRIRYEVRDREDGFDYTNPEHAAQAHLDVAICSLRLGGSYLPQREADAREAVRLKPDWALARNALGAIQWKMGHFAEAKRQFEAAAALDSRDEYRLNARLREGEEPVVVDFEDTLELDERFYAAYSKAGHFDMIAYLFQPH</sequence>
<keyword evidence="2" id="KW-0808">Transferase</keyword>
<dbReference type="InterPro" id="IPR029063">
    <property type="entry name" value="SAM-dependent_MTases_sf"/>
</dbReference>
<dbReference type="GO" id="GO:0032259">
    <property type="term" value="P:methylation"/>
    <property type="evidence" value="ECO:0007669"/>
    <property type="project" value="UniProtKB-KW"/>
</dbReference>
<dbReference type="EMBL" id="JAGGDJ010000057">
    <property type="protein sequence ID" value="MBO7748428.1"/>
    <property type="molecule type" value="Genomic_DNA"/>
</dbReference>
<dbReference type="InterPro" id="IPR011990">
    <property type="entry name" value="TPR-like_helical_dom_sf"/>
</dbReference>
<dbReference type="SUPFAM" id="SSF48452">
    <property type="entry name" value="TPR-like"/>
    <property type="match status" value="1"/>
</dbReference>
<dbReference type="GO" id="GO:0008168">
    <property type="term" value="F:methyltransferase activity"/>
    <property type="evidence" value="ECO:0007669"/>
    <property type="project" value="UniProtKB-KW"/>
</dbReference>
<organism evidence="2 3">
    <name type="scientific">Paenibacillus artemisiicola</name>
    <dbReference type="NCBI Taxonomy" id="1172618"/>
    <lineage>
        <taxon>Bacteria</taxon>
        <taxon>Bacillati</taxon>
        <taxon>Bacillota</taxon>
        <taxon>Bacilli</taxon>
        <taxon>Bacillales</taxon>
        <taxon>Paenibacillaceae</taxon>
        <taxon>Paenibacillus</taxon>
    </lineage>
</organism>
<dbReference type="RefSeq" id="WP_208850989.1">
    <property type="nucleotide sequence ID" value="NZ_JAGGDJ010000057.1"/>
</dbReference>
<keyword evidence="3" id="KW-1185">Reference proteome</keyword>
<dbReference type="SUPFAM" id="SSF53335">
    <property type="entry name" value="S-adenosyl-L-methionine-dependent methyltransferases"/>
    <property type="match status" value="1"/>
</dbReference>
<dbReference type="InterPro" id="IPR013216">
    <property type="entry name" value="Methyltransf_11"/>
</dbReference>
<dbReference type="Gene3D" id="1.25.40.10">
    <property type="entry name" value="Tetratricopeptide repeat domain"/>
    <property type="match status" value="1"/>
</dbReference>
<accession>A0ABS3WJC8</accession>
<dbReference type="Gene3D" id="3.40.50.150">
    <property type="entry name" value="Vaccinia Virus protein VP39"/>
    <property type="match status" value="1"/>
</dbReference>
<evidence type="ECO:0000313" key="2">
    <source>
        <dbReference type="EMBL" id="MBO7748428.1"/>
    </source>
</evidence>
<evidence type="ECO:0000259" key="1">
    <source>
        <dbReference type="Pfam" id="PF08241"/>
    </source>
</evidence>